<feature type="transmembrane region" description="Helical" evidence="17">
    <location>
        <begin position="7"/>
        <end position="27"/>
    </location>
</feature>
<evidence type="ECO:0000256" key="4">
    <source>
        <dbReference type="ARBA" id="ARBA00022692"/>
    </source>
</evidence>
<feature type="transmembrane region" description="Helical" evidence="17">
    <location>
        <begin position="331"/>
        <end position="358"/>
    </location>
</feature>
<evidence type="ECO:0000313" key="18">
    <source>
        <dbReference type="EMBL" id="WDF81636.1"/>
    </source>
</evidence>
<sequence length="403" mass="44059">MDYLILIPYLALCVFSVVMVFDASYSWVTVQYRQAATSYLVKQLTFVIIGIALAFLAMFSNRNLWRKKWFLYGFLGLTIFLLMFVLVLGKINPEFSANGASAWIPLGPFHLQPGELAKLVVILYMADIMSMRQRYISSVGVTHNILGPMPSYFRTIGATFGPFILLTAILLLVLLEPDTGGFAILFMILIIMMMASGFSAKGAMGWLGVFFAFAVSVFTLLVTKLPGVLAKSYQGRRFLAVVNPFKMAKDEGKQLVNSMYAINHGGLFGVGLGNGQMKAGYIPEPYTDFILSTITEELGVVGAILTVGAIILIVARIVMIGIRAKDVYHSLLMYGIATLIMIQTTFNVGAVVGLLPITGVTLPFVSYGGSSLLILSVAIGIVLNVSAREKRQRILEKDGEKHA</sequence>
<organism evidence="18 19">
    <name type="scientific">Lacticaseibacillus pabuli</name>
    <dbReference type="NCBI Taxonomy" id="3025672"/>
    <lineage>
        <taxon>Bacteria</taxon>
        <taxon>Bacillati</taxon>
        <taxon>Bacillota</taxon>
        <taxon>Bacilli</taxon>
        <taxon>Lactobacillales</taxon>
        <taxon>Lactobacillaceae</taxon>
        <taxon>Lacticaseibacillus</taxon>
    </lineage>
</organism>
<evidence type="ECO:0000256" key="14">
    <source>
        <dbReference type="ARBA" id="ARBA00044770"/>
    </source>
</evidence>
<evidence type="ECO:0000256" key="9">
    <source>
        <dbReference type="ARBA" id="ARBA00032370"/>
    </source>
</evidence>
<comment type="similarity">
    <text evidence="11">Belongs to the SEDS family. FtsW subfamily.</text>
</comment>
<dbReference type="EC" id="2.4.99.28" evidence="14"/>
<feature type="transmembrane region" description="Helical" evidence="17">
    <location>
        <begin position="39"/>
        <end position="57"/>
    </location>
</feature>
<evidence type="ECO:0000256" key="13">
    <source>
        <dbReference type="ARBA" id="ARBA00041418"/>
    </source>
</evidence>
<dbReference type="PANTHER" id="PTHR30474:SF2">
    <property type="entry name" value="PEPTIDOGLYCAN GLYCOSYLTRANSFERASE FTSW-RELATED"/>
    <property type="match status" value="1"/>
</dbReference>
<evidence type="ECO:0000256" key="3">
    <source>
        <dbReference type="ARBA" id="ARBA00022679"/>
    </source>
</evidence>
<evidence type="ECO:0000256" key="10">
    <source>
        <dbReference type="ARBA" id="ARBA00033270"/>
    </source>
</evidence>
<feature type="transmembrane region" description="Helical" evidence="17">
    <location>
        <begin position="364"/>
        <end position="387"/>
    </location>
</feature>
<evidence type="ECO:0000256" key="2">
    <source>
        <dbReference type="ARBA" id="ARBA00022676"/>
    </source>
</evidence>
<feature type="transmembrane region" description="Helical" evidence="17">
    <location>
        <begin position="298"/>
        <end position="319"/>
    </location>
</feature>
<feature type="transmembrane region" description="Helical" evidence="17">
    <location>
        <begin position="69"/>
        <end position="89"/>
    </location>
</feature>
<evidence type="ECO:0000256" key="17">
    <source>
        <dbReference type="SAM" id="Phobius"/>
    </source>
</evidence>
<evidence type="ECO:0000256" key="16">
    <source>
        <dbReference type="ARBA" id="ARBA00049966"/>
    </source>
</evidence>
<dbReference type="InterPro" id="IPR018365">
    <property type="entry name" value="Cell_cycle_FtsW-rel_CS"/>
</dbReference>
<comment type="subcellular location">
    <subcellularLocation>
        <location evidence="1">Membrane</location>
        <topology evidence="1">Multi-pass membrane protein</topology>
    </subcellularLocation>
</comment>
<dbReference type="InterPro" id="IPR001182">
    <property type="entry name" value="FtsW/RodA"/>
</dbReference>
<evidence type="ECO:0000256" key="5">
    <source>
        <dbReference type="ARBA" id="ARBA00022960"/>
    </source>
</evidence>
<dbReference type="PANTHER" id="PTHR30474">
    <property type="entry name" value="CELL CYCLE PROTEIN"/>
    <property type="match status" value="1"/>
</dbReference>
<dbReference type="EMBL" id="CP117884">
    <property type="protein sequence ID" value="WDF81636.1"/>
    <property type="molecule type" value="Genomic_DNA"/>
</dbReference>
<comment type="catalytic activity">
    <reaction evidence="15">
        <text>[GlcNAc-(1-&gt;4)-Mur2Ac(oyl-L-Ala-gamma-D-Glu-L-Lys-D-Ala-D-Ala)](n)-di-trans,octa-cis-undecaprenyl diphosphate + beta-D-GlcNAc-(1-&gt;4)-Mur2Ac(oyl-L-Ala-gamma-D-Glu-L-Lys-D-Ala-D-Ala)-di-trans,octa-cis-undecaprenyl diphosphate = [GlcNAc-(1-&gt;4)-Mur2Ac(oyl-L-Ala-gamma-D-Glu-L-Lys-D-Ala-D-Ala)](n+1)-di-trans,octa-cis-undecaprenyl diphosphate + di-trans,octa-cis-undecaprenyl diphosphate + H(+)</text>
        <dbReference type="Rhea" id="RHEA:23708"/>
        <dbReference type="Rhea" id="RHEA-COMP:9602"/>
        <dbReference type="Rhea" id="RHEA-COMP:9603"/>
        <dbReference type="ChEBI" id="CHEBI:15378"/>
        <dbReference type="ChEBI" id="CHEBI:58405"/>
        <dbReference type="ChEBI" id="CHEBI:60033"/>
        <dbReference type="ChEBI" id="CHEBI:78435"/>
        <dbReference type="EC" id="2.4.99.28"/>
    </reaction>
</comment>
<evidence type="ECO:0000256" key="6">
    <source>
        <dbReference type="ARBA" id="ARBA00022984"/>
    </source>
</evidence>
<evidence type="ECO:0000256" key="8">
    <source>
        <dbReference type="ARBA" id="ARBA00023136"/>
    </source>
</evidence>
<accession>A0ABY7WRN8</accession>
<keyword evidence="19" id="KW-1185">Reference proteome</keyword>
<evidence type="ECO:0000256" key="12">
    <source>
        <dbReference type="ARBA" id="ARBA00041185"/>
    </source>
</evidence>
<evidence type="ECO:0000256" key="11">
    <source>
        <dbReference type="ARBA" id="ARBA00038053"/>
    </source>
</evidence>
<reference evidence="18 19" key="1">
    <citation type="submission" date="2023-02" db="EMBL/GenBank/DDBJ databases">
        <title>Genome sequence of Lacticaseibacillus sp. KACC 23028.</title>
        <authorList>
            <person name="Kim S."/>
            <person name="Heo J."/>
            <person name="Kwon S.-W."/>
        </authorList>
    </citation>
    <scope>NUCLEOTIDE SEQUENCE [LARGE SCALE GENOMIC DNA]</scope>
    <source>
        <strain evidence="18 19">KACC 23028</strain>
    </source>
</reference>
<keyword evidence="2" id="KW-0328">Glycosyltransferase</keyword>
<keyword evidence="8 17" id="KW-0472">Membrane</keyword>
<feature type="transmembrane region" description="Helical" evidence="17">
    <location>
        <begin position="181"/>
        <end position="198"/>
    </location>
</feature>
<dbReference type="Proteomes" id="UP001220377">
    <property type="component" value="Chromosome"/>
</dbReference>
<keyword evidence="6" id="KW-0573">Peptidoglycan synthesis</keyword>
<keyword evidence="7 17" id="KW-1133">Transmembrane helix</keyword>
<keyword evidence="4 17" id="KW-0812">Transmembrane</keyword>
<name>A0ABY7WRN8_9LACO</name>
<comment type="function">
    <text evidence="16">Peptidoglycan polymerase that is essential for cell division.</text>
</comment>
<feature type="transmembrane region" description="Helical" evidence="17">
    <location>
        <begin position="152"/>
        <end position="175"/>
    </location>
</feature>
<proteinExistence type="inferred from homology"/>
<dbReference type="Pfam" id="PF01098">
    <property type="entry name" value="FTSW_RODA_SPOVE"/>
    <property type="match status" value="1"/>
</dbReference>
<evidence type="ECO:0000256" key="1">
    <source>
        <dbReference type="ARBA" id="ARBA00004141"/>
    </source>
</evidence>
<feature type="transmembrane region" description="Helical" evidence="17">
    <location>
        <begin position="205"/>
        <end position="223"/>
    </location>
</feature>
<dbReference type="PROSITE" id="PS00428">
    <property type="entry name" value="FTSW_RODA_SPOVE"/>
    <property type="match status" value="1"/>
</dbReference>
<dbReference type="RefSeq" id="WP_274258544.1">
    <property type="nucleotide sequence ID" value="NZ_CP117884.1"/>
</dbReference>
<evidence type="ECO:0000313" key="19">
    <source>
        <dbReference type="Proteomes" id="UP001220377"/>
    </source>
</evidence>
<evidence type="ECO:0000256" key="15">
    <source>
        <dbReference type="ARBA" id="ARBA00049902"/>
    </source>
</evidence>
<protein>
    <recommendedName>
        <fullName evidence="12">Probable peptidoglycan glycosyltransferase FtsW</fullName>
        <ecNumber evidence="14">2.4.99.28</ecNumber>
    </recommendedName>
    <alternativeName>
        <fullName evidence="13">Cell division protein FtsW</fullName>
    </alternativeName>
    <alternativeName>
        <fullName evidence="10">Cell wall polymerase</fullName>
    </alternativeName>
    <alternativeName>
        <fullName evidence="9">Peptidoglycan polymerase</fullName>
    </alternativeName>
</protein>
<keyword evidence="3" id="KW-0808">Transferase</keyword>
<gene>
    <name evidence="18" type="ORF">PQ472_06785</name>
</gene>
<keyword evidence="5" id="KW-0133">Cell shape</keyword>
<evidence type="ECO:0000256" key="7">
    <source>
        <dbReference type="ARBA" id="ARBA00022989"/>
    </source>
</evidence>